<dbReference type="Proteomes" id="UP000094043">
    <property type="component" value="Chromosome 5"/>
</dbReference>
<evidence type="ECO:0000313" key="2">
    <source>
        <dbReference type="EMBL" id="WVN89494.1"/>
    </source>
</evidence>
<reference evidence="2" key="1">
    <citation type="submission" date="2016-06" db="EMBL/GenBank/DDBJ databases">
        <authorList>
            <person name="Cuomo C."/>
            <person name="Litvintseva A."/>
            <person name="Heitman J."/>
            <person name="Chen Y."/>
            <person name="Sun S."/>
            <person name="Springer D."/>
            <person name="Dromer F."/>
            <person name="Young S."/>
            <person name="Zeng Q."/>
            <person name="Chapman S."/>
            <person name="Gujja S."/>
            <person name="Saif S."/>
            <person name="Birren B."/>
        </authorList>
    </citation>
    <scope>NUCLEOTIDE SEQUENCE</scope>
    <source>
        <strain evidence="2">CBS 7841</strain>
    </source>
</reference>
<protein>
    <submittedName>
        <fullName evidence="2">Uncharacterized protein</fullName>
    </submittedName>
</protein>
<sequence length="247" mass="27344">MAESKYYFASLFAEDYSLLTLASYHSSNHNAVLELTTVAKLSGLAAARGDGKKPGPLNLPSDGAPIYAMGSPNNSIHWSISPAAPSGLKNKNKTSFDRIHNSNSVHTQHFRFGYGKVNSSLSPPSVPSPTESSVPMRSMMSDKNRRKDYNMFESCIEEPVDMIPSQPPTELILKKLNIILTTSINLLALRGPIDPLRKSSSRKIQSHDTACEKLSDFEDFYCLFERVCGLVGKVVYFRLRGMKPKII</sequence>
<name>A0AAJ8JWA0_9TREE</name>
<accession>A0AAJ8JWA0</accession>
<keyword evidence="3" id="KW-1185">Reference proteome</keyword>
<dbReference type="EMBL" id="CP143788">
    <property type="protein sequence ID" value="WVN89494.1"/>
    <property type="molecule type" value="Genomic_DNA"/>
</dbReference>
<reference evidence="2" key="3">
    <citation type="submission" date="2024-01" db="EMBL/GenBank/DDBJ databases">
        <authorList>
            <person name="Coelho M.A."/>
            <person name="David-Palma M."/>
            <person name="Shea T."/>
            <person name="Sun S."/>
            <person name="Cuomo C.A."/>
            <person name="Heitman J."/>
        </authorList>
    </citation>
    <scope>NUCLEOTIDE SEQUENCE</scope>
    <source>
        <strain evidence="2">CBS 7841</strain>
    </source>
</reference>
<feature type="region of interest" description="Disordered" evidence="1">
    <location>
        <begin position="118"/>
        <end position="137"/>
    </location>
</feature>
<dbReference type="GeneID" id="91088929"/>
<evidence type="ECO:0000256" key="1">
    <source>
        <dbReference type="SAM" id="MobiDB-lite"/>
    </source>
</evidence>
<organism evidence="2 3">
    <name type="scientific">Cryptococcus depauperatus CBS 7841</name>
    <dbReference type="NCBI Taxonomy" id="1295531"/>
    <lineage>
        <taxon>Eukaryota</taxon>
        <taxon>Fungi</taxon>
        <taxon>Dikarya</taxon>
        <taxon>Basidiomycota</taxon>
        <taxon>Agaricomycotina</taxon>
        <taxon>Tremellomycetes</taxon>
        <taxon>Tremellales</taxon>
        <taxon>Cryptococcaceae</taxon>
        <taxon>Cryptococcus</taxon>
    </lineage>
</organism>
<dbReference type="AlphaFoldDB" id="A0AAJ8JWA0"/>
<evidence type="ECO:0000313" key="3">
    <source>
        <dbReference type="Proteomes" id="UP000094043"/>
    </source>
</evidence>
<feature type="compositionally biased region" description="Low complexity" evidence="1">
    <location>
        <begin position="118"/>
        <end position="135"/>
    </location>
</feature>
<proteinExistence type="predicted"/>
<dbReference type="KEGG" id="cdep:91088929"/>
<gene>
    <name evidence="2" type="ORF">L203_104719</name>
</gene>
<dbReference type="RefSeq" id="XP_066070194.1">
    <property type="nucleotide sequence ID" value="XM_066214097.1"/>
</dbReference>
<reference evidence="2" key="2">
    <citation type="journal article" date="2022" name="Elife">
        <title>Obligate sexual reproduction of a homothallic fungus closely related to the Cryptococcus pathogenic species complex.</title>
        <authorList>
            <person name="Passer A.R."/>
            <person name="Clancey S.A."/>
            <person name="Shea T."/>
            <person name="David-Palma M."/>
            <person name="Averette A.F."/>
            <person name="Boekhout T."/>
            <person name="Porcel B.M."/>
            <person name="Nowrousian M."/>
            <person name="Cuomo C.A."/>
            <person name="Sun S."/>
            <person name="Heitman J."/>
            <person name="Coelho M.A."/>
        </authorList>
    </citation>
    <scope>NUCLEOTIDE SEQUENCE</scope>
    <source>
        <strain evidence="2">CBS 7841</strain>
    </source>
</reference>